<evidence type="ECO:0000313" key="4">
    <source>
        <dbReference type="EMBL" id="KXB34179.1"/>
    </source>
</evidence>
<evidence type="ECO:0000313" key="5">
    <source>
        <dbReference type="Proteomes" id="UP000070675"/>
    </source>
</evidence>
<dbReference type="GO" id="GO:0003697">
    <property type="term" value="F:single-stranded DNA binding"/>
    <property type="evidence" value="ECO:0007669"/>
    <property type="project" value="InterPro"/>
</dbReference>
<dbReference type="EMBL" id="LSCR01000022">
    <property type="protein sequence ID" value="KXB34179.1"/>
    <property type="molecule type" value="Genomic_DNA"/>
</dbReference>
<sequence length="376" mass="43037">METLTKKQQLQQTADTINKAVDSYIEDPQKLFEFFMFSQQFHDYSYRNKMLIYKQRESARQVAKYSLWKEKGYQVRKGEKALSILAPTFIKIVVDKKGNRICDLKDITDEVKQKLEQGIYNIRQRRNWYIAVPVFDIAQTTCPVEEYPAIWKDNFVFGQNEHFKELQQSITNYLEQELNVSAAAVDDAQRANILAGARGITIYAPEKTLVFYDPELSENQQIKTLIHETAHANLHSPHADEQSCKDDLERGLKEFQAELCAGIVCQYYGIDTATATTSYIHGWLETVDPKLVAKQKFALVEEVLKCADNLTDFVDKTLYENYGIVVHKDVVQEVLQETKAPTQTSIDAHCATFEVTPSLAPTPMPSKTTPQQDLTL</sequence>
<proteinExistence type="predicted"/>
<feature type="compositionally biased region" description="Polar residues" evidence="1">
    <location>
        <begin position="365"/>
        <end position="376"/>
    </location>
</feature>
<protein>
    <submittedName>
        <fullName evidence="4">Uncharacterized protein</fullName>
    </submittedName>
</protein>
<dbReference type="OrthoDB" id="7605626at2"/>
<dbReference type="Pfam" id="PF18818">
    <property type="entry name" value="MPTase-PolyVal"/>
    <property type="match status" value="1"/>
</dbReference>
<dbReference type="InterPro" id="IPR013610">
    <property type="entry name" value="ArdC_N"/>
</dbReference>
<dbReference type="RefSeq" id="WP_066305678.1">
    <property type="nucleotide sequence ID" value="NZ_KQ959502.1"/>
</dbReference>
<accession>A0A133XTC9</accession>
<dbReference type="PATRIC" id="fig|1393034.3.peg.917"/>
<evidence type="ECO:0000256" key="1">
    <source>
        <dbReference type="SAM" id="MobiDB-lite"/>
    </source>
</evidence>
<feature type="domain" description="N-terminal" evidence="2">
    <location>
        <begin position="14"/>
        <end position="114"/>
    </location>
</feature>
<name>A0A133XTC9_9ACTN</name>
<dbReference type="Proteomes" id="UP000070675">
    <property type="component" value="Unassembled WGS sequence"/>
</dbReference>
<dbReference type="STRING" id="1393034.HMPREF3192_00955"/>
<organism evidence="4 5">
    <name type="scientific">Atopobium deltae</name>
    <dbReference type="NCBI Taxonomy" id="1393034"/>
    <lineage>
        <taxon>Bacteria</taxon>
        <taxon>Bacillati</taxon>
        <taxon>Actinomycetota</taxon>
        <taxon>Coriobacteriia</taxon>
        <taxon>Coriobacteriales</taxon>
        <taxon>Atopobiaceae</taxon>
        <taxon>Atopobium</taxon>
    </lineage>
</organism>
<comment type="caution">
    <text evidence="4">The sequence shown here is derived from an EMBL/GenBank/DDBJ whole genome shotgun (WGS) entry which is preliminary data.</text>
</comment>
<reference evidence="5" key="1">
    <citation type="submission" date="2016-01" db="EMBL/GenBank/DDBJ databases">
        <authorList>
            <person name="Mitreva M."/>
            <person name="Pepin K.H."/>
            <person name="Mihindukulasuriya K.A."/>
            <person name="Fulton R."/>
            <person name="Fronick C."/>
            <person name="O'Laughlin M."/>
            <person name="Miner T."/>
            <person name="Herter B."/>
            <person name="Rosa B.A."/>
            <person name="Cordes M."/>
            <person name="Tomlinson C."/>
            <person name="Wollam A."/>
            <person name="Palsikar V.B."/>
            <person name="Mardis E.R."/>
            <person name="Wilson R.K."/>
        </authorList>
    </citation>
    <scope>NUCLEOTIDE SEQUENCE [LARGE SCALE GENOMIC DNA]</scope>
    <source>
        <strain evidence="5">DNF00019</strain>
    </source>
</reference>
<evidence type="ECO:0000259" key="3">
    <source>
        <dbReference type="Pfam" id="PF18818"/>
    </source>
</evidence>
<feature type="region of interest" description="Disordered" evidence="1">
    <location>
        <begin position="356"/>
        <end position="376"/>
    </location>
</feature>
<gene>
    <name evidence="4" type="ORF">HMPREF3192_00955</name>
</gene>
<dbReference type="AlphaFoldDB" id="A0A133XTC9"/>
<keyword evidence="5" id="KW-1185">Reference proteome</keyword>
<feature type="domain" description="Polyvalent protein metallopeptidase" evidence="3">
    <location>
        <begin position="218"/>
        <end position="287"/>
    </location>
</feature>
<dbReference type="Pfam" id="PF08401">
    <property type="entry name" value="ArdcN"/>
    <property type="match status" value="1"/>
</dbReference>
<dbReference type="InterPro" id="IPR041459">
    <property type="entry name" value="MPTase-PolyVal"/>
</dbReference>
<evidence type="ECO:0000259" key="2">
    <source>
        <dbReference type="Pfam" id="PF08401"/>
    </source>
</evidence>